<keyword evidence="12" id="KW-1185">Reference proteome</keyword>
<keyword evidence="6 8" id="KW-1133">Transmembrane helix</keyword>
<dbReference type="AlphaFoldDB" id="A0A9E4ZFZ1"/>
<reference evidence="11" key="2">
    <citation type="submission" date="2021-04" db="EMBL/GenBank/DDBJ databases">
        <authorList>
            <person name="Dong X."/>
        </authorList>
    </citation>
    <scope>NUCLEOTIDE SEQUENCE</scope>
    <source>
        <strain evidence="11">LLY</strain>
    </source>
</reference>
<comment type="subcellular location">
    <subcellularLocation>
        <location evidence="1">Membrane</location>
        <topology evidence="1">Multi-pass membrane protein</topology>
    </subcellularLocation>
</comment>
<accession>A0A9E4ZFZ1</accession>
<dbReference type="GO" id="GO:0017004">
    <property type="term" value="P:cytochrome complex assembly"/>
    <property type="evidence" value="ECO:0007669"/>
    <property type="project" value="InterPro"/>
</dbReference>
<evidence type="ECO:0000313" key="12">
    <source>
        <dbReference type="Proteomes" id="UP001056766"/>
    </source>
</evidence>
<evidence type="ECO:0000256" key="8">
    <source>
        <dbReference type="SAM" id="Phobius"/>
    </source>
</evidence>
<evidence type="ECO:0000256" key="6">
    <source>
        <dbReference type="ARBA" id="ARBA00022989"/>
    </source>
</evidence>
<dbReference type="PANTHER" id="PTHR31272">
    <property type="entry name" value="CYTOCHROME C-TYPE BIOGENESIS PROTEIN HI_1454-RELATED"/>
    <property type="match status" value="1"/>
</dbReference>
<keyword evidence="5" id="KW-0813">Transport</keyword>
<keyword evidence="7 8" id="KW-0472">Membrane</keyword>
<evidence type="ECO:0000256" key="5">
    <source>
        <dbReference type="ARBA" id="ARBA00022982"/>
    </source>
</evidence>
<proteinExistence type="inferred from homology"/>
<dbReference type="RefSeq" id="WP_250867855.1">
    <property type="nucleotide sequence ID" value="NZ_JAGSOI010000016.1"/>
</dbReference>
<feature type="transmembrane region" description="Helical" evidence="8">
    <location>
        <begin position="152"/>
        <end position="177"/>
    </location>
</feature>
<dbReference type="InterPro" id="IPR036249">
    <property type="entry name" value="Thioredoxin-like_sf"/>
</dbReference>
<evidence type="ECO:0000256" key="1">
    <source>
        <dbReference type="ARBA" id="ARBA00004141"/>
    </source>
</evidence>
<feature type="transmembrane region" description="Helical" evidence="8">
    <location>
        <begin position="272"/>
        <end position="296"/>
    </location>
</feature>
<evidence type="ECO:0000256" key="2">
    <source>
        <dbReference type="ARBA" id="ARBA00006143"/>
    </source>
</evidence>
<dbReference type="GO" id="GO:0016020">
    <property type="term" value="C:membrane"/>
    <property type="evidence" value="ECO:0007669"/>
    <property type="project" value="UniProtKB-SubCell"/>
</dbReference>
<dbReference type="PANTHER" id="PTHR31272:SF9">
    <property type="entry name" value="BLL1027 PROTEIN"/>
    <property type="match status" value="1"/>
</dbReference>
<reference evidence="11" key="1">
    <citation type="journal article" date="2021" name="mSystems">
        <title>Bacteria and Archaea Synergistically Convert Glycine Betaine to Biogenic Methane in the Formosa Cold Seep of the South China Sea.</title>
        <authorList>
            <person name="Li L."/>
            <person name="Zhang W."/>
            <person name="Zhang S."/>
            <person name="Song L."/>
            <person name="Sun Q."/>
            <person name="Zhang H."/>
            <person name="Xiang H."/>
            <person name="Dong X."/>
        </authorList>
    </citation>
    <scope>NUCLEOTIDE SEQUENCE</scope>
    <source>
        <strain evidence="11">LLY</strain>
    </source>
</reference>
<evidence type="ECO:0000259" key="10">
    <source>
        <dbReference type="Pfam" id="PF13192"/>
    </source>
</evidence>
<dbReference type="InterPro" id="IPR051790">
    <property type="entry name" value="Cytochrome_c-biogenesis_DsbD"/>
</dbReference>
<dbReference type="SUPFAM" id="SSF52833">
    <property type="entry name" value="Thioredoxin-like"/>
    <property type="match status" value="1"/>
</dbReference>
<feature type="domain" description="Thioredoxin-like fold" evidence="10">
    <location>
        <begin position="46"/>
        <end position="101"/>
    </location>
</feature>
<gene>
    <name evidence="11" type="ORF">KDK67_05565</name>
</gene>
<comment type="similarity">
    <text evidence="3">Belongs to the glutaredoxin family.</text>
</comment>
<comment type="similarity">
    <text evidence="2">Belongs to the DsbD family.</text>
</comment>
<evidence type="ECO:0000313" key="11">
    <source>
        <dbReference type="EMBL" id="MCM1986468.1"/>
    </source>
</evidence>
<evidence type="ECO:0000259" key="9">
    <source>
        <dbReference type="Pfam" id="PF02683"/>
    </source>
</evidence>
<feature type="transmembrane region" description="Helical" evidence="8">
    <location>
        <begin position="189"/>
        <end position="211"/>
    </location>
</feature>
<feature type="transmembrane region" description="Helical" evidence="8">
    <location>
        <begin position="223"/>
        <end position="241"/>
    </location>
</feature>
<organism evidence="11 12">
    <name type="scientific">Methanococcoides seepicolus</name>
    <dbReference type="NCBI Taxonomy" id="2828780"/>
    <lineage>
        <taxon>Archaea</taxon>
        <taxon>Methanobacteriati</taxon>
        <taxon>Methanobacteriota</taxon>
        <taxon>Stenosarchaea group</taxon>
        <taxon>Methanomicrobia</taxon>
        <taxon>Methanosarcinales</taxon>
        <taxon>Methanosarcinaceae</taxon>
        <taxon>Methanococcoides</taxon>
    </lineage>
</organism>
<feature type="transmembrane region" description="Helical" evidence="8">
    <location>
        <begin position="316"/>
        <end position="335"/>
    </location>
</feature>
<dbReference type="Gene3D" id="3.40.30.10">
    <property type="entry name" value="Glutaredoxin"/>
    <property type="match status" value="1"/>
</dbReference>
<protein>
    <submittedName>
        <fullName evidence="11">Cytochrome c biogenesis protein</fullName>
    </submittedName>
</protein>
<dbReference type="InterPro" id="IPR012336">
    <property type="entry name" value="Thioredoxin-like_fold"/>
</dbReference>
<feature type="transmembrane region" description="Helical" evidence="8">
    <location>
        <begin position="355"/>
        <end position="372"/>
    </location>
</feature>
<keyword evidence="4 8" id="KW-0812">Transmembrane</keyword>
<dbReference type="Pfam" id="PF02683">
    <property type="entry name" value="DsbD_TM"/>
    <property type="match status" value="1"/>
</dbReference>
<evidence type="ECO:0000256" key="7">
    <source>
        <dbReference type="ARBA" id="ARBA00023136"/>
    </source>
</evidence>
<dbReference type="EMBL" id="JAGSOI010000016">
    <property type="protein sequence ID" value="MCM1986468.1"/>
    <property type="molecule type" value="Genomic_DNA"/>
</dbReference>
<sequence>MKNRHVLRQYATKSILPLLILLLVISSMFSASAARSDEVMVEYFYEDGCLKCQQTSPVIDSVIGRLESINYTSHNVATSYSIMKGYGVYTVPAIVINKSTVIAYSDYDGDDILLESLLVEAIENAPAIPANGTLPLAKNVDGSVTSFELSPLIVLITGLLAGFNPCLLAVMAFLASVTISSNGGKKEMLVVIGGFCAGIFTTYMIFGISFLKAVTIFPGSRDSITLFMTVLIGVLGIWHIYDAYHLKRHSRSTFKTPGSIVSFMDSIHGKNALALSFFAGGLFSLVKAPCVGAVYLSILDMLIARTNLLEGAVYLFLYNFGVVLPVLGLGVFLAFGMSPETVMQFREKRRSGIRFVTGVVLLLLALLLYFNVI</sequence>
<keyword evidence="5" id="KW-0249">Electron transport</keyword>
<evidence type="ECO:0000256" key="3">
    <source>
        <dbReference type="ARBA" id="ARBA00007787"/>
    </source>
</evidence>
<dbReference type="Pfam" id="PF13192">
    <property type="entry name" value="Thioredoxin_3"/>
    <property type="match status" value="1"/>
</dbReference>
<dbReference type="Proteomes" id="UP001056766">
    <property type="component" value="Unassembled WGS sequence"/>
</dbReference>
<comment type="caution">
    <text evidence="11">The sequence shown here is derived from an EMBL/GenBank/DDBJ whole genome shotgun (WGS) entry which is preliminary data.</text>
</comment>
<evidence type="ECO:0000256" key="4">
    <source>
        <dbReference type="ARBA" id="ARBA00022692"/>
    </source>
</evidence>
<name>A0A9E4ZFZ1_9EURY</name>
<feature type="domain" description="Cytochrome C biogenesis protein transmembrane" evidence="9">
    <location>
        <begin position="153"/>
        <end position="369"/>
    </location>
</feature>
<dbReference type="InterPro" id="IPR003834">
    <property type="entry name" value="Cyt_c_assmbl_TM_dom"/>
</dbReference>